<evidence type="ECO:0000313" key="1">
    <source>
        <dbReference type="EMBL" id="KRL01880.1"/>
    </source>
</evidence>
<reference evidence="1 2" key="1">
    <citation type="journal article" date="2015" name="Genome Announc.">
        <title>Expanding the biotechnology potential of lactobacilli through comparative genomics of 213 strains and associated genera.</title>
        <authorList>
            <person name="Sun Z."/>
            <person name="Harris H.M."/>
            <person name="McCann A."/>
            <person name="Guo C."/>
            <person name="Argimon S."/>
            <person name="Zhang W."/>
            <person name="Yang X."/>
            <person name="Jeffery I.B."/>
            <person name="Cooney J.C."/>
            <person name="Kagawa T.F."/>
            <person name="Liu W."/>
            <person name="Song Y."/>
            <person name="Salvetti E."/>
            <person name="Wrobel A."/>
            <person name="Rasinkangas P."/>
            <person name="Parkhill J."/>
            <person name="Rea M.C."/>
            <person name="O'Sullivan O."/>
            <person name="Ritari J."/>
            <person name="Douillard F.P."/>
            <person name="Paul Ross R."/>
            <person name="Yang R."/>
            <person name="Briner A.E."/>
            <person name="Felis G.E."/>
            <person name="de Vos W.M."/>
            <person name="Barrangou R."/>
            <person name="Klaenhammer T.R."/>
            <person name="Caufield P.W."/>
            <person name="Cui Y."/>
            <person name="Zhang H."/>
            <person name="O'Toole P.W."/>
        </authorList>
    </citation>
    <scope>NUCLEOTIDE SEQUENCE [LARGE SCALE GENOMIC DNA]</scope>
    <source>
        <strain evidence="1 2">DSM 19284</strain>
    </source>
</reference>
<dbReference type="EMBL" id="AZDU01000021">
    <property type="protein sequence ID" value="KRL01880.1"/>
    <property type="molecule type" value="Genomic_DNA"/>
</dbReference>
<organism evidence="1 2">
    <name type="scientific">Lactobacillus equicursoris DSM 19284 = JCM 14600 = CIP 110162</name>
    <dbReference type="NCBI Taxonomy" id="1293597"/>
    <lineage>
        <taxon>Bacteria</taxon>
        <taxon>Bacillati</taxon>
        <taxon>Bacillota</taxon>
        <taxon>Bacilli</taxon>
        <taxon>Lactobacillales</taxon>
        <taxon>Lactobacillaceae</taxon>
        <taxon>Lactobacillus</taxon>
    </lineage>
</organism>
<comment type="caution">
    <text evidence="1">The sequence shown here is derived from an EMBL/GenBank/DDBJ whole genome shotgun (WGS) entry which is preliminary data.</text>
</comment>
<name>A0A0R1MEC1_9LACO</name>
<gene>
    <name evidence="1" type="ORF">FC20_GL000672</name>
</gene>
<dbReference type="AlphaFoldDB" id="A0A0R1MEC1"/>
<keyword evidence="2" id="KW-1185">Reference proteome</keyword>
<dbReference type="RefSeq" id="WP_051011270.1">
    <property type="nucleotide sequence ID" value="NZ_AZDU01000021.1"/>
</dbReference>
<dbReference type="STRING" id="1293597.FC20_GL000672"/>
<accession>A0A0R1MEC1</accession>
<evidence type="ECO:0000313" key="2">
    <source>
        <dbReference type="Proteomes" id="UP000051074"/>
    </source>
</evidence>
<dbReference type="Proteomes" id="UP000051074">
    <property type="component" value="Unassembled WGS sequence"/>
</dbReference>
<proteinExistence type="predicted"/>
<dbReference type="PATRIC" id="fig|1293597.4.peg.743"/>
<sequence>MDKKQENELLKILQLVFDDLIFEKCQNGFSIYAPNFDEALQVLNLLGSMGAYFNTGYELDKGDPLAKARFIITVIDFDRNWQDHSQDYI</sequence>
<protein>
    <submittedName>
        <fullName evidence="1">Uncharacterized protein</fullName>
    </submittedName>
</protein>